<reference evidence="2 3" key="1">
    <citation type="submission" date="2024-03" db="EMBL/GenBank/DDBJ databases">
        <title>Two novel species of the genus Flavobacterium exhibiting potentially degradation of complex polysaccharides.</title>
        <authorList>
            <person name="Lian X."/>
        </authorList>
    </citation>
    <scope>NUCLEOTIDE SEQUENCE [LARGE SCALE GENOMIC DNA]</scope>
    <source>
        <strain evidence="3">j3</strain>
    </source>
</reference>
<organism evidence="2 3">
    <name type="scientific">Flavobacterium aureirubrum</name>
    <dbReference type="NCBI Taxonomy" id="3133147"/>
    <lineage>
        <taxon>Bacteria</taxon>
        <taxon>Pseudomonadati</taxon>
        <taxon>Bacteroidota</taxon>
        <taxon>Flavobacteriia</taxon>
        <taxon>Flavobacteriales</taxon>
        <taxon>Flavobacteriaceae</taxon>
        <taxon>Flavobacterium</taxon>
    </lineage>
</organism>
<dbReference type="Proteomes" id="UP001460072">
    <property type="component" value="Unassembled WGS sequence"/>
</dbReference>
<feature type="transmembrane region" description="Helical" evidence="1">
    <location>
        <begin position="111"/>
        <end position="129"/>
    </location>
</feature>
<evidence type="ECO:0000256" key="1">
    <source>
        <dbReference type="SAM" id="Phobius"/>
    </source>
</evidence>
<evidence type="ECO:0000313" key="3">
    <source>
        <dbReference type="Proteomes" id="UP001460072"/>
    </source>
</evidence>
<keyword evidence="3" id="KW-1185">Reference proteome</keyword>
<gene>
    <name evidence="2" type="ORF">WFZ85_06175</name>
</gene>
<keyword evidence="1" id="KW-0472">Membrane</keyword>
<keyword evidence="1" id="KW-1133">Transmembrane helix</keyword>
<accession>A0ABU9N5V0</accession>
<name>A0ABU9N5V0_9FLAO</name>
<feature type="transmembrane region" description="Helical" evidence="1">
    <location>
        <begin position="88"/>
        <end position="105"/>
    </location>
</feature>
<comment type="caution">
    <text evidence="2">The sequence shown here is derived from an EMBL/GenBank/DDBJ whole genome shotgun (WGS) entry which is preliminary data.</text>
</comment>
<feature type="transmembrane region" description="Helical" evidence="1">
    <location>
        <begin position="59"/>
        <end position="81"/>
    </location>
</feature>
<protein>
    <submittedName>
        <fullName evidence="2">Uncharacterized protein</fullName>
    </submittedName>
</protein>
<evidence type="ECO:0000313" key="2">
    <source>
        <dbReference type="EMBL" id="MEM0542194.1"/>
    </source>
</evidence>
<feature type="transmembrane region" description="Helical" evidence="1">
    <location>
        <begin position="7"/>
        <end position="33"/>
    </location>
</feature>
<dbReference type="RefSeq" id="WP_342695418.1">
    <property type="nucleotide sequence ID" value="NZ_JBCGDO010000005.1"/>
</dbReference>
<keyword evidence="1" id="KW-0812">Transmembrane</keyword>
<dbReference type="EMBL" id="JBCGDO010000005">
    <property type="protein sequence ID" value="MEM0542194.1"/>
    <property type="molecule type" value="Genomic_DNA"/>
</dbReference>
<sequence length="147" mass="15834">MNIIVKNIFAIILGIIVGSAVNMLIIQIGTSIIPPPEGFDMTSTEVLASSIQLYEPQHFLFPFLAHALGTFAGAIIAAVVAATHRFKIALSIGLLFLIGGFYMVLILPSPIWFSVLDLFVAYLPMAYFAGKIMDTRSGNANSYGPVL</sequence>
<proteinExistence type="predicted"/>